<keyword evidence="2" id="KW-1185">Reference proteome</keyword>
<dbReference type="AlphaFoldDB" id="A0A6F8T4M7"/>
<evidence type="ECO:0000313" key="2">
    <source>
        <dbReference type="Proteomes" id="UP000502894"/>
    </source>
</evidence>
<dbReference type="Proteomes" id="UP000502894">
    <property type="component" value="Chromosome"/>
</dbReference>
<reference evidence="1" key="1">
    <citation type="journal article" date="2020" name="Microbiol. Resour. Announc.">
        <title>Complete Genome Sequence of Novel Psychrotolerant Legionella Strain TUM19329, Isolated from Antarctic Lake Sediment.</title>
        <authorList>
            <person name="Shimada S."/>
            <person name="Nakai R."/>
            <person name="Aoki K."/>
            <person name="Shimoeda N."/>
            <person name="Ohno G."/>
            <person name="Miyazaki Y."/>
            <person name="Kudoh S."/>
            <person name="Imura S."/>
            <person name="Watanabe K."/>
            <person name="Ishii Y."/>
            <person name="Tateda K."/>
        </authorList>
    </citation>
    <scope>NUCLEOTIDE SEQUENCE [LARGE SCALE GENOMIC DNA]</scope>
    <source>
        <strain evidence="1">TUM19329</strain>
    </source>
</reference>
<dbReference type="EMBL" id="AP022839">
    <property type="protein sequence ID" value="BCA95110.1"/>
    <property type="molecule type" value="Genomic_DNA"/>
</dbReference>
<sequence length="123" mass="13668">MVKDSCWTKYNVSVDVIDPVTSSKLLTVTVPSGKSWVRETFDCHAAQGLIYIAKFNPVFWKNDAGKTYQGLRNWFLPGAINPGDTAWTIPVCYPKDFSEVPLPPEADGNCKCDFSVIPPVEPK</sequence>
<gene>
    <name evidence="1" type="ORF">TUM19329_14710</name>
</gene>
<organism evidence="1 2">
    <name type="scientific">Legionella antarctica</name>
    <dbReference type="NCBI Taxonomy" id="2708020"/>
    <lineage>
        <taxon>Bacteria</taxon>
        <taxon>Pseudomonadati</taxon>
        <taxon>Pseudomonadota</taxon>
        <taxon>Gammaproteobacteria</taxon>
        <taxon>Legionellales</taxon>
        <taxon>Legionellaceae</taxon>
        <taxon>Legionella</taxon>
    </lineage>
</organism>
<evidence type="ECO:0000313" key="1">
    <source>
        <dbReference type="EMBL" id="BCA95110.1"/>
    </source>
</evidence>
<dbReference type="KEGG" id="lant:TUM19329_14710"/>
<accession>A0A6F8T4M7</accession>
<evidence type="ECO:0008006" key="3">
    <source>
        <dbReference type="Google" id="ProtNLM"/>
    </source>
</evidence>
<proteinExistence type="predicted"/>
<protein>
    <recommendedName>
        <fullName evidence="3">Periplasmic protein</fullName>
    </recommendedName>
</protein>
<name>A0A6F8T4M7_9GAMM</name>